<evidence type="ECO:0000313" key="4">
    <source>
        <dbReference type="Proteomes" id="UP000184532"/>
    </source>
</evidence>
<dbReference type="Pfam" id="PF08239">
    <property type="entry name" value="SH3_3"/>
    <property type="match status" value="1"/>
</dbReference>
<protein>
    <submittedName>
        <fullName evidence="3">SH3 domain-containing protein</fullName>
    </submittedName>
</protein>
<dbReference type="STRING" id="570519.SAMN04488116_1212"/>
<dbReference type="InterPro" id="IPR003646">
    <property type="entry name" value="SH3-like_bac-type"/>
</dbReference>
<dbReference type="RefSeq" id="WP_073177285.1">
    <property type="nucleotide sequence ID" value="NZ_FQWL01000002.1"/>
</dbReference>
<dbReference type="OrthoDB" id="1410098at2"/>
<feature type="chain" id="PRO_5013087317" evidence="1">
    <location>
        <begin position="22"/>
        <end position="272"/>
    </location>
</feature>
<name>A0A1M5JUC8_9FLAO</name>
<evidence type="ECO:0000256" key="1">
    <source>
        <dbReference type="SAM" id="SignalP"/>
    </source>
</evidence>
<evidence type="ECO:0000259" key="2">
    <source>
        <dbReference type="Pfam" id="PF08239"/>
    </source>
</evidence>
<keyword evidence="1" id="KW-0732">Signal</keyword>
<dbReference type="Proteomes" id="UP000184532">
    <property type="component" value="Unassembled WGS sequence"/>
</dbReference>
<dbReference type="EMBL" id="FQWL01000002">
    <property type="protein sequence ID" value="SHG43869.1"/>
    <property type="molecule type" value="Genomic_DNA"/>
</dbReference>
<gene>
    <name evidence="3" type="ORF">SAMN04488116_1212</name>
</gene>
<feature type="domain" description="SH3b" evidence="2">
    <location>
        <begin position="45"/>
        <end position="105"/>
    </location>
</feature>
<evidence type="ECO:0000313" key="3">
    <source>
        <dbReference type="EMBL" id="SHG43869.1"/>
    </source>
</evidence>
<organism evidence="3 4">
    <name type="scientific">Flagellimonas flava</name>
    <dbReference type="NCBI Taxonomy" id="570519"/>
    <lineage>
        <taxon>Bacteria</taxon>
        <taxon>Pseudomonadati</taxon>
        <taxon>Bacteroidota</taxon>
        <taxon>Flavobacteriia</taxon>
        <taxon>Flavobacteriales</taxon>
        <taxon>Flavobacteriaceae</taxon>
        <taxon>Flagellimonas</taxon>
    </lineage>
</organism>
<dbReference type="AlphaFoldDB" id="A0A1M5JUC8"/>
<reference evidence="4" key="1">
    <citation type="submission" date="2016-11" db="EMBL/GenBank/DDBJ databases">
        <authorList>
            <person name="Varghese N."/>
            <person name="Submissions S."/>
        </authorList>
    </citation>
    <scope>NUCLEOTIDE SEQUENCE [LARGE SCALE GENOMIC DNA]</scope>
    <source>
        <strain evidence="4">DSM 22638</strain>
    </source>
</reference>
<accession>A0A1M5JUC8</accession>
<feature type="signal peptide" evidence="1">
    <location>
        <begin position="1"/>
        <end position="21"/>
    </location>
</feature>
<keyword evidence="4" id="KW-1185">Reference proteome</keyword>
<proteinExistence type="predicted"/>
<sequence>MKAINLFTVLTLLFTINFTNAQNIPCSQAECDFQKGEQVYVFGNDVKLRAQPSTSSKVLELLKIGEWVEILEKTEFSWPYRGFESPFYKVKYDQATGYILGGLLSGKRKTLNGKHYYFALAKEGEQTFMNVRHVKNGTYHEKKVRLKHTDISIKVLDDKGLPGLDGILYLDYLSEACGVESGGVYLFVQGGDISNMASLSRVAEAGVYYRSEQFIFPFDKGGLPDKVLFKKEQGEVFDETTNWTKTTVEIRELSWVNGELVPNFRQKPPSAL</sequence>
<dbReference type="Gene3D" id="2.30.30.40">
    <property type="entry name" value="SH3 Domains"/>
    <property type="match status" value="1"/>
</dbReference>